<dbReference type="GO" id="GO:0008233">
    <property type="term" value="F:peptidase activity"/>
    <property type="evidence" value="ECO:0007669"/>
    <property type="project" value="UniProtKB-KW"/>
</dbReference>
<evidence type="ECO:0000313" key="2">
    <source>
        <dbReference type="EMBL" id="RJG50069.1"/>
    </source>
</evidence>
<dbReference type="PIRSF" id="PIRSF005276">
    <property type="entry name" value="SspB"/>
    <property type="match status" value="1"/>
</dbReference>
<dbReference type="AlphaFoldDB" id="A0A418YIB7"/>
<name>A0A418YIB7_9GAMM</name>
<reference evidence="2 3" key="2">
    <citation type="submission" date="2019-01" db="EMBL/GenBank/DDBJ databases">
        <title>Motilimonas pumilus sp. nov., isolated from the gut of sea cucumber (Apostichopus japonicus).</title>
        <authorList>
            <person name="Wang F.-Q."/>
            <person name="Ren L.-H."/>
            <person name="Lin Y.-W."/>
            <person name="Sun G.-H."/>
            <person name="Du Z.-J."/>
            <person name="Zhao J.-X."/>
            <person name="Liu X.-J."/>
            <person name="Liu L.-J."/>
        </authorList>
    </citation>
    <scope>NUCLEOTIDE SEQUENCE [LARGE SCALE GENOMIC DNA]</scope>
    <source>
        <strain evidence="2 3">PLHSC7-2</strain>
    </source>
</reference>
<feature type="region of interest" description="Disordered" evidence="1">
    <location>
        <begin position="98"/>
        <end position="129"/>
    </location>
</feature>
<keyword evidence="2" id="KW-0378">Hydrolase</keyword>
<dbReference type="InterPro" id="IPR036760">
    <property type="entry name" value="SspB-like_sf"/>
</dbReference>
<dbReference type="PANTHER" id="PTHR37486">
    <property type="entry name" value="STRINGENT STARVATION PROTEIN B"/>
    <property type="match status" value="1"/>
</dbReference>
<dbReference type="GO" id="GO:0006508">
    <property type="term" value="P:proteolysis"/>
    <property type="evidence" value="ECO:0007669"/>
    <property type="project" value="UniProtKB-KW"/>
</dbReference>
<dbReference type="EMBL" id="QZCH01000003">
    <property type="protein sequence ID" value="RJG50069.1"/>
    <property type="molecule type" value="Genomic_DNA"/>
</dbReference>
<keyword evidence="2" id="KW-0645">Protease</keyword>
<proteinExistence type="predicted"/>
<evidence type="ECO:0000313" key="3">
    <source>
        <dbReference type="Proteomes" id="UP000283255"/>
    </source>
</evidence>
<dbReference type="Proteomes" id="UP000283255">
    <property type="component" value="Unassembled WGS sequence"/>
</dbReference>
<dbReference type="NCBIfam" id="NF008769">
    <property type="entry name" value="PRK11798.2-5"/>
    <property type="match status" value="1"/>
</dbReference>
<dbReference type="OrthoDB" id="9797358at2"/>
<dbReference type="Gene3D" id="2.30.30.220">
    <property type="entry name" value="SspB-like"/>
    <property type="match status" value="1"/>
</dbReference>
<comment type="caution">
    <text evidence="2">The sequence shown here is derived from an EMBL/GenBank/DDBJ whole genome shotgun (WGS) entry which is preliminary data.</text>
</comment>
<gene>
    <name evidence="2" type="ORF">D1Z90_05095</name>
</gene>
<dbReference type="SUPFAM" id="SSF101738">
    <property type="entry name" value="SspB-like"/>
    <property type="match status" value="1"/>
</dbReference>
<dbReference type="GO" id="GO:0005829">
    <property type="term" value="C:cytosol"/>
    <property type="evidence" value="ECO:0007669"/>
    <property type="project" value="TreeGrafter"/>
</dbReference>
<reference evidence="2 3" key="1">
    <citation type="submission" date="2018-09" db="EMBL/GenBank/DDBJ databases">
        <authorList>
            <person name="Wang F."/>
        </authorList>
    </citation>
    <scope>NUCLEOTIDE SEQUENCE [LARGE SCALE GENOMIC DNA]</scope>
    <source>
        <strain evidence="2 3">PLHSC7-2</strain>
    </source>
</reference>
<dbReference type="InterPro" id="IPR007481">
    <property type="entry name" value="SspB"/>
</dbReference>
<organism evidence="2 3">
    <name type="scientific">Motilimonas pumila</name>
    <dbReference type="NCBI Taxonomy" id="2303987"/>
    <lineage>
        <taxon>Bacteria</taxon>
        <taxon>Pseudomonadati</taxon>
        <taxon>Pseudomonadota</taxon>
        <taxon>Gammaproteobacteria</taxon>
        <taxon>Alteromonadales</taxon>
        <taxon>Alteromonadales genera incertae sedis</taxon>
        <taxon>Motilimonas</taxon>
    </lineage>
</organism>
<dbReference type="NCBIfam" id="NF008763">
    <property type="entry name" value="PRK11798.1-2"/>
    <property type="match status" value="1"/>
</dbReference>
<dbReference type="Pfam" id="PF04386">
    <property type="entry name" value="SspB"/>
    <property type="match status" value="1"/>
</dbReference>
<sequence>MTPNRPYLLRAFFDWILDNELTPHLVVDALAAHVQVPQQFVNDGKIVLNIAPSAVTAFEMDNQAVSFNARFSGSPFQVYIPIYAVEAIYARENGAGTMFEPEPGYQGEPEPPEPEPTPPKGRPGLRVVK</sequence>
<dbReference type="GO" id="GO:0045732">
    <property type="term" value="P:positive regulation of protein catabolic process"/>
    <property type="evidence" value="ECO:0007669"/>
    <property type="project" value="TreeGrafter"/>
</dbReference>
<dbReference type="GO" id="GO:0005840">
    <property type="term" value="C:ribosome"/>
    <property type="evidence" value="ECO:0007669"/>
    <property type="project" value="TreeGrafter"/>
</dbReference>
<dbReference type="RefSeq" id="WP_119909715.1">
    <property type="nucleotide sequence ID" value="NZ_QZCH01000003.1"/>
</dbReference>
<accession>A0A418YIB7</accession>
<keyword evidence="3" id="KW-1185">Reference proteome</keyword>
<protein>
    <submittedName>
        <fullName evidence="2">ClpXP protease specificity-enhancing factor</fullName>
    </submittedName>
</protein>
<evidence type="ECO:0000256" key="1">
    <source>
        <dbReference type="SAM" id="MobiDB-lite"/>
    </source>
</evidence>
<dbReference type="PANTHER" id="PTHR37486:SF1">
    <property type="entry name" value="STRINGENT STARVATION PROTEIN B"/>
    <property type="match status" value="1"/>
</dbReference>